<dbReference type="SUPFAM" id="SSF56112">
    <property type="entry name" value="Protein kinase-like (PK-like)"/>
    <property type="match status" value="1"/>
</dbReference>
<dbReference type="InterPro" id="IPR053235">
    <property type="entry name" value="Ser_Thr_kinase"/>
</dbReference>
<evidence type="ECO:0000313" key="4">
    <source>
        <dbReference type="EMBL" id="MEU2271319.1"/>
    </source>
</evidence>
<dbReference type="Proteomes" id="UP001550603">
    <property type="component" value="Unassembled WGS sequence"/>
</dbReference>
<evidence type="ECO:0000259" key="3">
    <source>
        <dbReference type="PROSITE" id="PS50011"/>
    </source>
</evidence>
<feature type="binding site" evidence="1">
    <location>
        <position position="65"/>
    </location>
    <ligand>
        <name>ATP</name>
        <dbReference type="ChEBI" id="CHEBI:30616"/>
    </ligand>
</feature>
<sequence length="504" mass="55263">MSEGGDGFVHSASGQQPHAVPVPRGYRVGHWEVREPLGSGAFATVYAGRPTGEADPALPRRAALKFLPTGTRTPRQLRHLRELAEREVELLGRLRAPRLIRMHETLTVDDPDHPELDGATVIVLERAEGSLDAVLEHDPTPESGPALLAQVCEGLHQLHHAGWIHGDLKPANVLLMKDDSVRLADFNMAAELEGTHAYAPAFATPDYTPPELLWPEVDERGTRIRPTADIWAFGVLAHVVLTGEFPLPGGTTEGRVDAAMRYARGTDELRLSPELPEDWREIITDCLARTHAERTTAAALLPRVTKAAGVTPPARLPRLRPRFWQRRPVLTATLTLALLITTTSAVSAYRHVTTDDGTPVYAALPRERAFPTNARGEVVYGYHRCPEDSVCFFSEHNGNGDMCVWQGDDPDWQSGEDTCTWAADAPVRSIFNNIGDSHEESAVAYFRGTDFSPADADRRRLAQRTGCSAVNSMGNLAGTYAPRSHRLIDSCSSFTAVVDVLTPW</sequence>
<keyword evidence="1" id="KW-0547">Nucleotide-binding</keyword>
<evidence type="ECO:0000256" key="2">
    <source>
        <dbReference type="SAM" id="MobiDB-lite"/>
    </source>
</evidence>
<feature type="domain" description="Protein kinase" evidence="3">
    <location>
        <begin position="31"/>
        <end position="319"/>
    </location>
</feature>
<dbReference type="PROSITE" id="PS50011">
    <property type="entry name" value="PROTEIN_KINASE_DOM"/>
    <property type="match status" value="1"/>
</dbReference>
<dbReference type="RefSeq" id="WP_051851526.1">
    <property type="nucleotide sequence ID" value="NZ_JBEYBN010000070.1"/>
</dbReference>
<dbReference type="InterPro" id="IPR011009">
    <property type="entry name" value="Kinase-like_dom_sf"/>
</dbReference>
<reference evidence="4 5" key="1">
    <citation type="submission" date="2024-06" db="EMBL/GenBank/DDBJ databases">
        <title>The Natural Products Discovery Center: Release of the First 8490 Sequenced Strains for Exploring Actinobacteria Biosynthetic Diversity.</title>
        <authorList>
            <person name="Kalkreuter E."/>
            <person name="Kautsar S.A."/>
            <person name="Yang D."/>
            <person name="Bader C.D."/>
            <person name="Teijaro C.N."/>
            <person name="Fluegel L."/>
            <person name="Davis C.M."/>
            <person name="Simpson J.R."/>
            <person name="Lauterbach L."/>
            <person name="Steele A.D."/>
            <person name="Gui C."/>
            <person name="Meng S."/>
            <person name="Li G."/>
            <person name="Viehrig K."/>
            <person name="Ye F."/>
            <person name="Su P."/>
            <person name="Kiefer A.F."/>
            <person name="Nichols A."/>
            <person name="Cepeda A.J."/>
            <person name="Yan W."/>
            <person name="Fan B."/>
            <person name="Jiang Y."/>
            <person name="Adhikari A."/>
            <person name="Zheng C.-J."/>
            <person name="Schuster L."/>
            <person name="Cowan T.M."/>
            <person name="Smanski M.J."/>
            <person name="Chevrette M.G."/>
            <person name="De Carvalho L.P.S."/>
            <person name="Shen B."/>
        </authorList>
    </citation>
    <scope>NUCLEOTIDE SEQUENCE [LARGE SCALE GENOMIC DNA]</scope>
    <source>
        <strain evidence="4 5">NPDC019583</strain>
    </source>
</reference>
<accession>A0ABV2Y4X2</accession>
<dbReference type="CDD" id="cd14014">
    <property type="entry name" value="STKc_PknB_like"/>
    <property type="match status" value="1"/>
</dbReference>
<protein>
    <submittedName>
        <fullName evidence="4">Serine/threonine-protein kinase</fullName>
        <ecNumber evidence="4">2.7.11.1</ecNumber>
    </submittedName>
</protein>
<dbReference type="Gene3D" id="1.10.510.10">
    <property type="entry name" value="Transferase(Phosphotransferase) domain 1"/>
    <property type="match status" value="1"/>
</dbReference>
<proteinExistence type="predicted"/>
<organism evidence="4 5">
    <name type="scientific">Streptomyces olindensis</name>
    <dbReference type="NCBI Taxonomy" id="358823"/>
    <lineage>
        <taxon>Bacteria</taxon>
        <taxon>Bacillati</taxon>
        <taxon>Actinomycetota</taxon>
        <taxon>Actinomycetes</taxon>
        <taxon>Kitasatosporales</taxon>
        <taxon>Streptomycetaceae</taxon>
        <taxon>Streptomyces</taxon>
    </lineage>
</organism>
<dbReference type="InterPro" id="IPR017441">
    <property type="entry name" value="Protein_kinase_ATP_BS"/>
</dbReference>
<dbReference type="Pfam" id="PF00069">
    <property type="entry name" value="Pkinase"/>
    <property type="match status" value="1"/>
</dbReference>
<dbReference type="GO" id="GO:0004674">
    <property type="term" value="F:protein serine/threonine kinase activity"/>
    <property type="evidence" value="ECO:0007669"/>
    <property type="project" value="UniProtKB-EC"/>
</dbReference>
<dbReference type="EC" id="2.7.11.1" evidence="4"/>
<keyword evidence="1" id="KW-0067">ATP-binding</keyword>
<dbReference type="SMART" id="SM00220">
    <property type="entry name" value="S_TKc"/>
    <property type="match status" value="1"/>
</dbReference>
<evidence type="ECO:0000313" key="5">
    <source>
        <dbReference type="Proteomes" id="UP001550603"/>
    </source>
</evidence>
<dbReference type="PANTHER" id="PTHR24361">
    <property type="entry name" value="MITOGEN-ACTIVATED KINASE KINASE KINASE"/>
    <property type="match status" value="1"/>
</dbReference>
<dbReference type="Pfam" id="PF03995">
    <property type="entry name" value="Inhibitor_I36"/>
    <property type="match status" value="1"/>
</dbReference>
<dbReference type="EMBL" id="JBEYBN010000070">
    <property type="protein sequence ID" value="MEU2271319.1"/>
    <property type="molecule type" value="Genomic_DNA"/>
</dbReference>
<keyword evidence="4" id="KW-0418">Kinase</keyword>
<dbReference type="InterPro" id="IPR000719">
    <property type="entry name" value="Prot_kinase_dom"/>
</dbReference>
<feature type="region of interest" description="Disordered" evidence="2">
    <location>
        <begin position="1"/>
        <end position="23"/>
    </location>
</feature>
<keyword evidence="4" id="KW-0808">Transferase</keyword>
<dbReference type="PROSITE" id="PS00107">
    <property type="entry name" value="PROTEIN_KINASE_ATP"/>
    <property type="match status" value="1"/>
</dbReference>
<comment type="caution">
    <text evidence="4">The sequence shown here is derived from an EMBL/GenBank/DDBJ whole genome shotgun (WGS) entry which is preliminary data.</text>
</comment>
<keyword evidence="5" id="KW-1185">Reference proteome</keyword>
<name>A0ABV2Y4X2_9ACTN</name>
<dbReference type="Gene3D" id="3.30.200.20">
    <property type="entry name" value="Phosphorylase Kinase, domain 1"/>
    <property type="match status" value="1"/>
</dbReference>
<gene>
    <name evidence="4" type="ORF">ABZ568_33840</name>
</gene>
<evidence type="ECO:0000256" key="1">
    <source>
        <dbReference type="PROSITE-ProRule" id="PRU10141"/>
    </source>
</evidence>